<proteinExistence type="predicted"/>
<dbReference type="RefSeq" id="XP_022464145.1">
    <property type="nucleotide sequence ID" value="XM_022607561.1"/>
</dbReference>
<dbReference type="GO" id="GO:0005739">
    <property type="term" value="C:mitochondrion"/>
    <property type="evidence" value="ECO:0007669"/>
    <property type="project" value="TreeGrafter"/>
</dbReference>
<evidence type="ECO:0000256" key="6">
    <source>
        <dbReference type="RuleBase" id="RU371123"/>
    </source>
</evidence>
<keyword evidence="4 6" id="KW-0560">Oxidoreductase</keyword>
<feature type="compositionally biased region" description="Basic and acidic residues" evidence="7">
    <location>
        <begin position="60"/>
        <end position="74"/>
    </location>
</feature>
<feature type="compositionally biased region" description="Basic residues" evidence="7">
    <location>
        <begin position="75"/>
        <end position="84"/>
    </location>
</feature>
<evidence type="ECO:0000256" key="5">
    <source>
        <dbReference type="ARBA" id="ARBA00023157"/>
    </source>
</evidence>
<dbReference type="GO" id="GO:0005789">
    <property type="term" value="C:endoplasmic reticulum membrane"/>
    <property type="evidence" value="ECO:0007669"/>
    <property type="project" value="EnsemblFungi"/>
</dbReference>
<dbReference type="OrthoDB" id="59470at2759"/>
<dbReference type="PANTHER" id="PTHR12645:SF1">
    <property type="entry name" value="FAD-LINKED SULFHYDRYL OXIDASE ERV2"/>
    <property type="match status" value="1"/>
</dbReference>
<dbReference type="HOGENOM" id="CLU_070631_2_2_1"/>
<evidence type="ECO:0000256" key="2">
    <source>
        <dbReference type="ARBA" id="ARBA00022630"/>
    </source>
</evidence>
<evidence type="ECO:0000313" key="10">
    <source>
        <dbReference type="Proteomes" id="UP000006310"/>
    </source>
</evidence>
<dbReference type="SUPFAM" id="SSF69000">
    <property type="entry name" value="FAD-dependent thiol oxidase"/>
    <property type="match status" value="1"/>
</dbReference>
<evidence type="ECO:0000256" key="4">
    <source>
        <dbReference type="ARBA" id="ARBA00023002"/>
    </source>
</evidence>
<reference evidence="10" key="2">
    <citation type="submission" date="2012-08" db="EMBL/GenBank/DDBJ databases">
        <title>Genome sequence of Kazachstania naganishii.</title>
        <authorList>
            <person name="Gordon J.L."/>
            <person name="Armisen D."/>
            <person name="Proux-Wera E."/>
            <person name="OhEigeartaigh S.S."/>
            <person name="Byrne K.P."/>
            <person name="Wolfe K.H."/>
        </authorList>
    </citation>
    <scope>NUCLEOTIDE SEQUENCE [LARGE SCALE GENOMIC DNA]</scope>
    <source>
        <strain evidence="10">ATCC MYA-139 / BCRC 22969 / CBS 8797 / CCRC 22969 / KCTC 17520 / NBRC 10181 / NCYC 3082</strain>
    </source>
</reference>
<dbReference type="FunFam" id="1.20.120.310:FF:000002">
    <property type="entry name" value="Sulfhydryl oxidase"/>
    <property type="match status" value="1"/>
</dbReference>
<comment type="catalytic activity">
    <reaction evidence="6">
        <text>2 R'C(R)SH + O2 = R'C(R)S-S(R)CR' + H2O2</text>
        <dbReference type="Rhea" id="RHEA:17357"/>
        <dbReference type="ChEBI" id="CHEBI:15379"/>
        <dbReference type="ChEBI" id="CHEBI:16240"/>
        <dbReference type="ChEBI" id="CHEBI:16520"/>
        <dbReference type="ChEBI" id="CHEBI:17412"/>
        <dbReference type="EC" id="1.8.3.2"/>
    </reaction>
</comment>
<dbReference type="PROSITE" id="PS51324">
    <property type="entry name" value="ERV_ALR"/>
    <property type="match status" value="1"/>
</dbReference>
<evidence type="ECO:0000256" key="1">
    <source>
        <dbReference type="ARBA" id="ARBA00001974"/>
    </source>
</evidence>
<sequence length="222" mass="25297">MLLRNRRKLFSLCIAAICVGVVYLALTGGERTFFANEVLRRKGPQDSTVSAVAAVAEKVKESTQNKDMDKETEKKNKKKKKKSKATSPQDTKKFSGIMPSMPDQQAKEELGRASWKYFHTLLARYPDHPTPQERKKLEEFIRLYAELYPCGECSYHFVKMLEKYPPQTSSRLVAAMWGCHVHNVVNEYLKKDIYDCSTILEDYDCGCGDDPVPDEDTAISAR</sequence>
<dbReference type="PANTHER" id="PTHR12645">
    <property type="entry name" value="ALR/ERV"/>
    <property type="match status" value="1"/>
</dbReference>
<protein>
    <recommendedName>
        <fullName evidence="6">Sulfhydryl oxidase</fullName>
        <ecNumber evidence="6">1.8.3.2</ecNumber>
    </recommendedName>
</protein>
<evidence type="ECO:0000313" key="9">
    <source>
        <dbReference type="EMBL" id="CCK69899.1"/>
    </source>
</evidence>
<keyword evidence="5" id="KW-1015">Disulfide bond</keyword>
<keyword evidence="2 6" id="KW-0285">Flavoprotein</keyword>
<gene>
    <name evidence="9" type="primary">KNAG0D01470</name>
    <name evidence="9" type="ordered locus">KNAG_0D01470</name>
</gene>
<accession>J7S5L1</accession>
<dbReference type="STRING" id="1071383.J7S5L1"/>
<organism evidence="9 10">
    <name type="scientific">Huiozyma naganishii (strain ATCC MYA-139 / BCRC 22969 / CBS 8797 / KCTC 17520 / NBRC 10181 / NCYC 3082 / Yp74L-3)</name>
    <name type="common">Yeast</name>
    <name type="synonym">Kazachstania naganishii</name>
    <dbReference type="NCBI Taxonomy" id="1071383"/>
    <lineage>
        <taxon>Eukaryota</taxon>
        <taxon>Fungi</taxon>
        <taxon>Dikarya</taxon>
        <taxon>Ascomycota</taxon>
        <taxon>Saccharomycotina</taxon>
        <taxon>Saccharomycetes</taxon>
        <taxon>Saccharomycetales</taxon>
        <taxon>Saccharomycetaceae</taxon>
        <taxon>Huiozyma</taxon>
    </lineage>
</organism>
<reference evidence="9 10" key="1">
    <citation type="journal article" date="2011" name="Proc. Natl. Acad. Sci. U.S.A.">
        <title>Evolutionary erosion of yeast sex chromosomes by mating-type switching accidents.</title>
        <authorList>
            <person name="Gordon J.L."/>
            <person name="Armisen D."/>
            <person name="Proux-Wera E."/>
            <person name="Oheigeartaigh S.S."/>
            <person name="Byrne K.P."/>
            <person name="Wolfe K.H."/>
        </authorList>
    </citation>
    <scope>NUCLEOTIDE SEQUENCE [LARGE SCALE GENOMIC DNA]</scope>
    <source>
        <strain evidence="10">ATCC MYA-139 / BCRC 22969 / CBS 8797 / CCRC 22969 / KCTC 17520 / NBRC 10181 / NCYC 3082</strain>
    </source>
</reference>
<evidence type="ECO:0000256" key="3">
    <source>
        <dbReference type="ARBA" id="ARBA00022827"/>
    </source>
</evidence>
<dbReference type="Proteomes" id="UP000006310">
    <property type="component" value="Chromosome 4"/>
</dbReference>
<dbReference type="InterPro" id="IPR017905">
    <property type="entry name" value="ERV/ALR_sulphydryl_oxidase"/>
</dbReference>
<dbReference type="KEGG" id="kng:KNAG_0D01470"/>
<dbReference type="GO" id="GO:0016971">
    <property type="term" value="F:flavin-dependent sulfhydryl oxidase activity"/>
    <property type="evidence" value="ECO:0007669"/>
    <property type="project" value="EnsemblFungi"/>
</dbReference>
<dbReference type="EMBL" id="HE978317">
    <property type="protein sequence ID" value="CCK69899.1"/>
    <property type="molecule type" value="Genomic_DNA"/>
</dbReference>
<evidence type="ECO:0000259" key="8">
    <source>
        <dbReference type="PROSITE" id="PS51324"/>
    </source>
</evidence>
<dbReference type="InterPro" id="IPR039799">
    <property type="entry name" value="ALR/ERV"/>
</dbReference>
<dbReference type="EC" id="1.8.3.2" evidence="6"/>
<evidence type="ECO:0000256" key="7">
    <source>
        <dbReference type="SAM" id="MobiDB-lite"/>
    </source>
</evidence>
<keyword evidence="10" id="KW-1185">Reference proteome</keyword>
<dbReference type="eggNOG" id="KOG3355">
    <property type="taxonomic scope" value="Eukaryota"/>
</dbReference>
<feature type="domain" description="ERV/ALR sulfhydryl oxidase" evidence="8">
    <location>
        <begin position="100"/>
        <end position="203"/>
    </location>
</feature>
<name>J7S5L1_HUIN7</name>
<dbReference type="GO" id="GO:0050660">
    <property type="term" value="F:flavin adenine dinucleotide binding"/>
    <property type="evidence" value="ECO:0007669"/>
    <property type="project" value="TreeGrafter"/>
</dbReference>
<dbReference type="GeneID" id="34525588"/>
<dbReference type="GO" id="GO:0060904">
    <property type="term" value="P:regulation of protein folding in endoplasmic reticulum"/>
    <property type="evidence" value="ECO:0007669"/>
    <property type="project" value="EnsemblFungi"/>
</dbReference>
<comment type="cofactor">
    <cofactor evidence="1 6">
        <name>FAD</name>
        <dbReference type="ChEBI" id="CHEBI:57692"/>
    </cofactor>
</comment>
<dbReference type="Pfam" id="PF04777">
    <property type="entry name" value="Evr1_Alr"/>
    <property type="match status" value="1"/>
</dbReference>
<dbReference type="AlphaFoldDB" id="J7S5L1"/>
<feature type="region of interest" description="Disordered" evidence="7">
    <location>
        <begin position="60"/>
        <end position="101"/>
    </location>
</feature>
<dbReference type="InterPro" id="IPR036774">
    <property type="entry name" value="ERV/ALR_sulphydryl_oxid_sf"/>
</dbReference>
<keyword evidence="3 6" id="KW-0274">FAD</keyword>
<dbReference type="Gene3D" id="1.20.120.310">
    <property type="entry name" value="ERV/ALR sulfhydryl oxidase domain"/>
    <property type="match status" value="1"/>
</dbReference>